<dbReference type="InterPro" id="IPR009030">
    <property type="entry name" value="Growth_fac_rcpt_cys_sf"/>
</dbReference>
<dbReference type="InterPro" id="IPR006212">
    <property type="entry name" value="Furin_repeat"/>
</dbReference>
<evidence type="ECO:0000256" key="15">
    <source>
        <dbReference type="SAM" id="Phobius"/>
    </source>
</evidence>
<evidence type="ECO:0000313" key="18">
    <source>
        <dbReference type="EMBL" id="SSX22036.1"/>
    </source>
</evidence>
<dbReference type="Gene3D" id="3.80.20.20">
    <property type="entry name" value="Receptor L-domain"/>
    <property type="match status" value="2"/>
</dbReference>
<dbReference type="SUPFAM" id="SSF49265">
    <property type="entry name" value="Fibronectin type III"/>
    <property type="match status" value="3"/>
</dbReference>
<dbReference type="InterPro" id="IPR003961">
    <property type="entry name" value="FN3_dom"/>
</dbReference>
<evidence type="ECO:0000256" key="10">
    <source>
        <dbReference type="ARBA" id="ARBA00023136"/>
    </source>
</evidence>
<dbReference type="SUPFAM" id="SSF52058">
    <property type="entry name" value="L domain-like"/>
    <property type="match status" value="2"/>
</dbReference>
<dbReference type="AlphaFoldDB" id="A0A336LVG6"/>
<dbReference type="GO" id="GO:0005524">
    <property type="term" value="F:ATP binding"/>
    <property type="evidence" value="ECO:0007669"/>
    <property type="project" value="UniProtKB-KW"/>
</dbReference>
<keyword evidence="4" id="KW-0808">Transferase</keyword>
<protein>
    <recommendedName>
        <fullName evidence="2">receptor protein-tyrosine kinase</fullName>
        <ecNumber evidence="2">2.7.10.1</ecNumber>
    </recommendedName>
</protein>
<evidence type="ECO:0000256" key="2">
    <source>
        <dbReference type="ARBA" id="ARBA00011902"/>
    </source>
</evidence>
<evidence type="ECO:0000256" key="5">
    <source>
        <dbReference type="ARBA" id="ARBA00022692"/>
    </source>
</evidence>
<evidence type="ECO:0000256" key="7">
    <source>
        <dbReference type="ARBA" id="ARBA00022777"/>
    </source>
</evidence>
<proteinExistence type="predicted"/>
<feature type="domain" description="Fibronectin type-III" evidence="16">
    <location>
        <begin position="822"/>
        <end position="913"/>
    </location>
</feature>
<organism evidence="18">
    <name type="scientific">Culicoides sonorensis</name>
    <name type="common">Biting midge</name>
    <dbReference type="NCBI Taxonomy" id="179676"/>
    <lineage>
        <taxon>Eukaryota</taxon>
        <taxon>Metazoa</taxon>
        <taxon>Ecdysozoa</taxon>
        <taxon>Arthropoda</taxon>
        <taxon>Hexapoda</taxon>
        <taxon>Insecta</taxon>
        <taxon>Pterygota</taxon>
        <taxon>Neoptera</taxon>
        <taxon>Endopterygota</taxon>
        <taxon>Diptera</taxon>
        <taxon>Nematocera</taxon>
        <taxon>Chironomoidea</taxon>
        <taxon>Ceratopogonidae</taxon>
        <taxon>Ceratopogoninae</taxon>
        <taxon>Culicoides</taxon>
        <taxon>Monoculicoides</taxon>
    </lineage>
</organism>
<keyword evidence="9 15" id="KW-1133">Transmembrane helix</keyword>
<feature type="domain" description="Fibronectin type-III" evidence="16">
    <location>
        <begin position="630"/>
        <end position="806"/>
    </location>
</feature>
<evidence type="ECO:0000256" key="11">
    <source>
        <dbReference type="ARBA" id="ARBA00023137"/>
    </source>
</evidence>
<evidence type="ECO:0000259" key="16">
    <source>
        <dbReference type="SMART" id="SM00060"/>
    </source>
</evidence>
<feature type="transmembrane region" description="Helical" evidence="15">
    <location>
        <begin position="936"/>
        <end position="956"/>
    </location>
</feature>
<dbReference type="OMA" id="CITRESC"/>
<dbReference type="InterPro" id="IPR013783">
    <property type="entry name" value="Ig-like_fold"/>
</dbReference>
<evidence type="ECO:0000256" key="8">
    <source>
        <dbReference type="ARBA" id="ARBA00022840"/>
    </source>
</evidence>
<dbReference type="GO" id="GO:0004714">
    <property type="term" value="F:transmembrane receptor protein tyrosine kinase activity"/>
    <property type="evidence" value="ECO:0007669"/>
    <property type="project" value="UniProtKB-EC"/>
</dbReference>
<dbReference type="SUPFAM" id="SSF57184">
    <property type="entry name" value="Growth factor receptor domain"/>
    <property type="match status" value="1"/>
</dbReference>
<comment type="subcellular location">
    <subcellularLocation>
        <location evidence="1">Membrane</location>
        <topology evidence="1">Single-pass type I membrane protein</topology>
    </subcellularLocation>
</comment>
<evidence type="ECO:0000256" key="1">
    <source>
        <dbReference type="ARBA" id="ARBA00004479"/>
    </source>
</evidence>
<keyword evidence="13" id="KW-0325">Glycoprotein</keyword>
<keyword evidence="11" id="KW-0829">Tyrosine-protein kinase</keyword>
<keyword evidence="6" id="KW-0547">Nucleotide-binding</keyword>
<dbReference type="CDD" id="cd00063">
    <property type="entry name" value="FN3"/>
    <property type="match status" value="2"/>
</dbReference>
<evidence type="ECO:0000256" key="13">
    <source>
        <dbReference type="ARBA" id="ARBA00023180"/>
    </source>
</evidence>
<dbReference type="SMART" id="SM00261">
    <property type="entry name" value="FU"/>
    <property type="match status" value="1"/>
</dbReference>
<keyword evidence="5 15" id="KW-0812">Transmembrane</keyword>
<reference evidence="17" key="1">
    <citation type="submission" date="2018-04" db="EMBL/GenBank/DDBJ databases">
        <authorList>
            <person name="Go L.Y."/>
            <person name="Mitchell J.A."/>
        </authorList>
    </citation>
    <scope>NUCLEOTIDE SEQUENCE</scope>
    <source>
        <tissue evidence="17">Whole organism</tissue>
    </source>
</reference>
<dbReference type="InterPro" id="IPR036941">
    <property type="entry name" value="Rcpt_L-dom_sf"/>
</dbReference>
<dbReference type="SMART" id="SM00060">
    <property type="entry name" value="FN3"/>
    <property type="match status" value="3"/>
</dbReference>
<keyword evidence="10 15" id="KW-0472">Membrane</keyword>
<dbReference type="EMBL" id="UFQT01000225">
    <property type="protein sequence ID" value="SSX22036.1"/>
    <property type="molecule type" value="Genomic_DNA"/>
</dbReference>
<dbReference type="Pfam" id="PF01030">
    <property type="entry name" value="Recep_L_domain"/>
    <property type="match status" value="2"/>
</dbReference>
<gene>
    <name evidence="18" type="primary">CSON005873</name>
</gene>
<feature type="domain" description="Fibronectin type-III" evidence="16">
    <location>
        <begin position="508"/>
        <end position="613"/>
    </location>
</feature>
<dbReference type="VEuPathDB" id="VectorBase:CSON005873"/>
<comment type="catalytic activity">
    <reaction evidence="14">
        <text>L-tyrosyl-[protein] + ATP = O-phospho-L-tyrosyl-[protein] + ADP + H(+)</text>
        <dbReference type="Rhea" id="RHEA:10596"/>
        <dbReference type="Rhea" id="RHEA-COMP:10136"/>
        <dbReference type="Rhea" id="RHEA-COMP:20101"/>
        <dbReference type="ChEBI" id="CHEBI:15378"/>
        <dbReference type="ChEBI" id="CHEBI:30616"/>
        <dbReference type="ChEBI" id="CHEBI:46858"/>
        <dbReference type="ChEBI" id="CHEBI:61978"/>
        <dbReference type="ChEBI" id="CHEBI:456216"/>
        <dbReference type="EC" id="2.7.10.1"/>
    </reaction>
</comment>
<evidence type="ECO:0000313" key="17">
    <source>
        <dbReference type="EMBL" id="SSX01656.1"/>
    </source>
</evidence>
<keyword evidence="7" id="KW-0418">Kinase</keyword>
<evidence type="ECO:0000256" key="4">
    <source>
        <dbReference type="ARBA" id="ARBA00022679"/>
    </source>
</evidence>
<keyword evidence="8" id="KW-0067">ATP-binding</keyword>
<dbReference type="InterPro" id="IPR036116">
    <property type="entry name" value="FN3_sf"/>
</dbReference>
<sequence length="1007" mass="116464">MMSNIKVDDKLFLDCDNDWSHFVIYNLKLKEKFYIKSLKMKFQLNFMLIFVVISLITVIYCKDCHNIDVRNSASNLRRLEGCTAVLGYLRIVLIENDLQKNFENFSFPELREITGFLLAYRVKGLQSFRKLFPNLSIIRGNALFMNYALVLYDLENFQAIGLPSLQVINRGSVRIERCPQLCDVKTFNWKSITKNTSTNFFYENGEKCVQKPTQIFVPSNKICKIDPARNRTECFIPYEDTKPKVNPLRLCHESCIIGCHNKTASGCFACKGPQDDGVCVEQCPETKIYDESFMRCVTREQCRSYKRYIYEENQICVSVCPKGYQEKESSSFSDGTRKTISDYTCHPCPMFICPKYCRGGEINYVDEAQRFHGCTIINGSLHIRMNIAADRPELMDELAEYLGAIEEIHGYLKIFRSFPITTLQFLKNLRVIHGYDLEDDIYGLLVYENNNLQALWTPHKDFKLLKGSMHFYSNDKLCPYLVREFLKATGHKGTKADLDSNGSRHSCNVTVIDVKYKVLSPTSATIYWEPFYVGNTDRLTGYLINYVESVHTNMTHYYGTYSCTVTSWDTKSVKLSEITRTEDNYMAFNLTELSPMTQYAIYVRTEFQDNYYRTQGQSPIRYFKTPIDSLTQVLNLTTYAKSSTSITLTWTVMPKEEDYIKFYTVDILRQPDDQVIYGRDFCKHPHEKSAYEMQEIETNNEECCCQNSHDNIDYGMSPAVTEYTSSSTIITSSKKKARIKRETNDLDEYFGNNEEPLIADVTKYKYYVDSIVFMPNQTIDNNRYEITGLKPFVLYSFQFFACMNVTICSPYTFHSDRTRPDSDADTVNVTVNQSGEQNKTISITFETKNETSGAIVGYIIEQRREMEGSYSVSQSNCISKANNFLWNQTYTIDTLPPGNTQLRFQTISLAGLGPFTEWFNVTVLEPPATVSPFNSFMLALFISCLICSSFYGFIWFKHNRMKICHPKPPEDRNEFEMLVMSMHGSNFDDNLQDIPLGDVHFEEAEFY</sequence>
<dbReference type="Gene3D" id="2.60.40.10">
    <property type="entry name" value="Immunoglobulins"/>
    <property type="match status" value="3"/>
</dbReference>
<dbReference type="EC" id="2.7.10.1" evidence="2"/>
<dbReference type="InterPro" id="IPR006211">
    <property type="entry name" value="Furin-like_Cys-rich_dom"/>
</dbReference>
<name>A0A336LVG6_CULSO</name>
<evidence type="ECO:0000256" key="6">
    <source>
        <dbReference type="ARBA" id="ARBA00022741"/>
    </source>
</evidence>
<keyword evidence="3" id="KW-0597">Phosphoprotein</keyword>
<evidence type="ECO:0000256" key="12">
    <source>
        <dbReference type="ARBA" id="ARBA00023170"/>
    </source>
</evidence>
<accession>A0A336LVG6</accession>
<dbReference type="CDD" id="cd00064">
    <property type="entry name" value="FU"/>
    <property type="match status" value="1"/>
</dbReference>
<evidence type="ECO:0000256" key="3">
    <source>
        <dbReference type="ARBA" id="ARBA00022553"/>
    </source>
</evidence>
<dbReference type="InterPro" id="IPR000494">
    <property type="entry name" value="Rcpt_L-dom"/>
</dbReference>
<evidence type="ECO:0000256" key="14">
    <source>
        <dbReference type="ARBA" id="ARBA00051243"/>
    </source>
</evidence>
<reference evidence="18" key="2">
    <citation type="submission" date="2018-07" db="EMBL/GenBank/DDBJ databases">
        <authorList>
            <person name="Quirk P.G."/>
            <person name="Krulwich T.A."/>
        </authorList>
    </citation>
    <scope>NUCLEOTIDE SEQUENCE</scope>
</reference>
<feature type="transmembrane region" description="Helical" evidence="15">
    <location>
        <begin position="42"/>
        <end position="60"/>
    </location>
</feature>
<dbReference type="GO" id="GO:0016020">
    <property type="term" value="C:membrane"/>
    <property type="evidence" value="ECO:0007669"/>
    <property type="project" value="UniProtKB-SubCell"/>
</dbReference>
<dbReference type="EMBL" id="UFQS01000225">
    <property type="protein sequence ID" value="SSX01656.1"/>
    <property type="molecule type" value="Genomic_DNA"/>
</dbReference>
<evidence type="ECO:0000256" key="9">
    <source>
        <dbReference type="ARBA" id="ARBA00022989"/>
    </source>
</evidence>
<keyword evidence="12" id="KW-0675">Receptor</keyword>
<dbReference type="Pfam" id="PF00757">
    <property type="entry name" value="Furin-like"/>
    <property type="match status" value="1"/>
</dbReference>